<evidence type="ECO:0000256" key="1">
    <source>
        <dbReference type="ARBA" id="ARBA00022884"/>
    </source>
</evidence>
<dbReference type="Proteomes" id="UP000265520">
    <property type="component" value="Unassembled WGS sequence"/>
</dbReference>
<dbReference type="InterPro" id="IPR035979">
    <property type="entry name" value="RBD_domain_sf"/>
</dbReference>
<evidence type="ECO:0000259" key="3">
    <source>
        <dbReference type="PROSITE" id="PS50102"/>
    </source>
</evidence>
<dbReference type="GO" id="GO:0071006">
    <property type="term" value="C:U2-type catalytic step 1 spliceosome"/>
    <property type="evidence" value="ECO:0007669"/>
    <property type="project" value="TreeGrafter"/>
</dbReference>
<dbReference type="InterPro" id="IPR039171">
    <property type="entry name" value="Cwc2/Slt11"/>
</dbReference>
<name>A0A392QJE2_9FABA</name>
<evidence type="ECO:0000313" key="4">
    <source>
        <dbReference type="EMBL" id="MCI23972.1"/>
    </source>
</evidence>
<dbReference type="GO" id="GO:0036002">
    <property type="term" value="F:pre-mRNA binding"/>
    <property type="evidence" value="ECO:0007669"/>
    <property type="project" value="TreeGrafter"/>
</dbReference>
<dbReference type="PROSITE" id="PS50102">
    <property type="entry name" value="RRM"/>
    <property type="match status" value="1"/>
</dbReference>
<reference evidence="4 5" key="1">
    <citation type="journal article" date="2018" name="Front. Plant Sci.">
        <title>Red Clover (Trifolium pratense) and Zigzag Clover (T. medium) - A Picture of Genomic Similarities and Differences.</title>
        <authorList>
            <person name="Dluhosova J."/>
            <person name="Istvanek J."/>
            <person name="Nedelnik J."/>
            <person name="Repkova J."/>
        </authorList>
    </citation>
    <scope>NUCLEOTIDE SEQUENCE [LARGE SCALE GENOMIC DNA]</scope>
    <source>
        <strain evidence="5">cv. 10/8</strain>
        <tissue evidence="4">Leaf</tissue>
    </source>
</reference>
<dbReference type="AlphaFoldDB" id="A0A392QJE2"/>
<dbReference type="EMBL" id="LXQA010138894">
    <property type="protein sequence ID" value="MCI23972.1"/>
    <property type="molecule type" value="Genomic_DNA"/>
</dbReference>
<dbReference type="InterPro" id="IPR000504">
    <property type="entry name" value="RRM_dom"/>
</dbReference>
<dbReference type="Pfam" id="PF00076">
    <property type="entry name" value="RRM_1"/>
    <property type="match status" value="1"/>
</dbReference>
<keyword evidence="1 2" id="KW-0694">RNA-binding</keyword>
<feature type="non-terminal residue" evidence="4">
    <location>
        <position position="1"/>
    </location>
</feature>
<feature type="non-terminal residue" evidence="4">
    <location>
        <position position="84"/>
    </location>
</feature>
<keyword evidence="5" id="KW-1185">Reference proteome</keyword>
<dbReference type="GO" id="GO:0017070">
    <property type="term" value="F:U6 snRNA binding"/>
    <property type="evidence" value="ECO:0007669"/>
    <property type="project" value="TreeGrafter"/>
</dbReference>
<sequence length="84" mass="9044">SLAAIYPVPAYTAPVNTVPPEYDVNNTTIFVGNLDLNVSEEELKQNFLQFGEIVSVKVHAGKACGFVQFGARASAEEAIQKMQG</sequence>
<dbReference type="GO" id="GO:0000974">
    <property type="term" value="C:Prp19 complex"/>
    <property type="evidence" value="ECO:0007669"/>
    <property type="project" value="TreeGrafter"/>
</dbReference>
<organism evidence="4 5">
    <name type="scientific">Trifolium medium</name>
    <dbReference type="NCBI Taxonomy" id="97028"/>
    <lineage>
        <taxon>Eukaryota</taxon>
        <taxon>Viridiplantae</taxon>
        <taxon>Streptophyta</taxon>
        <taxon>Embryophyta</taxon>
        <taxon>Tracheophyta</taxon>
        <taxon>Spermatophyta</taxon>
        <taxon>Magnoliopsida</taxon>
        <taxon>eudicotyledons</taxon>
        <taxon>Gunneridae</taxon>
        <taxon>Pentapetalae</taxon>
        <taxon>rosids</taxon>
        <taxon>fabids</taxon>
        <taxon>Fabales</taxon>
        <taxon>Fabaceae</taxon>
        <taxon>Papilionoideae</taxon>
        <taxon>50 kb inversion clade</taxon>
        <taxon>NPAAA clade</taxon>
        <taxon>Hologalegina</taxon>
        <taxon>IRL clade</taxon>
        <taxon>Trifolieae</taxon>
        <taxon>Trifolium</taxon>
    </lineage>
</organism>
<dbReference type="PANTHER" id="PTHR14089">
    <property type="entry name" value="PRE-MRNA-SPLICING FACTOR RBM22"/>
    <property type="match status" value="1"/>
</dbReference>
<dbReference type="PANTHER" id="PTHR14089:SF6">
    <property type="entry name" value="PRE-MRNA-SPLICING FACTOR RBM22"/>
    <property type="match status" value="1"/>
</dbReference>
<dbReference type="SMART" id="SM00360">
    <property type="entry name" value="RRM"/>
    <property type="match status" value="1"/>
</dbReference>
<dbReference type="Gene3D" id="3.30.70.330">
    <property type="match status" value="1"/>
</dbReference>
<proteinExistence type="predicted"/>
<evidence type="ECO:0000256" key="2">
    <source>
        <dbReference type="PROSITE-ProRule" id="PRU00176"/>
    </source>
</evidence>
<evidence type="ECO:0000313" key="5">
    <source>
        <dbReference type="Proteomes" id="UP000265520"/>
    </source>
</evidence>
<feature type="domain" description="RRM" evidence="3">
    <location>
        <begin position="27"/>
        <end position="84"/>
    </location>
</feature>
<comment type="caution">
    <text evidence="4">The sequence shown here is derived from an EMBL/GenBank/DDBJ whole genome shotgun (WGS) entry which is preliminary data.</text>
</comment>
<dbReference type="InterPro" id="IPR012677">
    <property type="entry name" value="Nucleotide-bd_a/b_plait_sf"/>
</dbReference>
<protein>
    <submittedName>
        <fullName evidence="4">Polyadenylate-binding protein RBP47B</fullName>
    </submittedName>
</protein>
<dbReference type="SUPFAM" id="SSF54928">
    <property type="entry name" value="RNA-binding domain, RBD"/>
    <property type="match status" value="1"/>
</dbReference>
<dbReference type="GO" id="GO:0071007">
    <property type="term" value="C:U2-type catalytic step 2 spliceosome"/>
    <property type="evidence" value="ECO:0007669"/>
    <property type="project" value="TreeGrafter"/>
</dbReference>
<accession>A0A392QJE2</accession>